<dbReference type="AlphaFoldDB" id="A0A955EF92"/>
<dbReference type="Pfam" id="PF13489">
    <property type="entry name" value="Methyltransf_23"/>
    <property type="match status" value="1"/>
</dbReference>
<dbReference type="InterPro" id="IPR029063">
    <property type="entry name" value="SAM-dependent_MTases_sf"/>
</dbReference>
<proteinExistence type="predicted"/>
<protein>
    <submittedName>
        <fullName evidence="1">Class I SAM-dependent methyltransferase</fullName>
    </submittedName>
</protein>
<keyword evidence="1" id="KW-0489">Methyltransferase</keyword>
<reference evidence="1" key="1">
    <citation type="submission" date="2020-04" db="EMBL/GenBank/DDBJ databases">
        <authorList>
            <person name="Zhang T."/>
        </authorList>
    </citation>
    <scope>NUCLEOTIDE SEQUENCE</scope>
    <source>
        <strain evidence="1">HKST-UBA79</strain>
    </source>
</reference>
<feature type="non-terminal residue" evidence="1">
    <location>
        <position position="1"/>
    </location>
</feature>
<sequence>GCWTGNLGVALIEEKKCVVDGMDISSEGLKQAKSRGYRNTYLVNLNAEKIKIDSVVEKYDFILFADVLEHLINPELVLELVRPLLRPKGRIIVSLPNVAFGLNRFNLLLGRWNYTEFGTLDKTHLKFFTITTGKNLLLRVGYKLIKVTPYNQFGFLRHLNFLNKICPGFFSYQFMLVASKD</sequence>
<dbReference type="EMBL" id="JAGQNX010000072">
    <property type="protein sequence ID" value="MCA9308363.1"/>
    <property type="molecule type" value="Genomic_DNA"/>
</dbReference>
<dbReference type="SUPFAM" id="SSF53335">
    <property type="entry name" value="S-adenosyl-L-methionine-dependent methyltransferases"/>
    <property type="match status" value="1"/>
</dbReference>
<dbReference type="Gene3D" id="3.40.50.150">
    <property type="entry name" value="Vaccinia Virus protein VP39"/>
    <property type="match status" value="1"/>
</dbReference>
<comment type="caution">
    <text evidence="1">The sequence shown here is derived from an EMBL/GenBank/DDBJ whole genome shotgun (WGS) entry which is preliminary data.</text>
</comment>
<dbReference type="GO" id="GO:0008168">
    <property type="term" value="F:methyltransferase activity"/>
    <property type="evidence" value="ECO:0007669"/>
    <property type="project" value="UniProtKB-KW"/>
</dbReference>
<name>A0A955EF92_UNCKA</name>
<evidence type="ECO:0000313" key="1">
    <source>
        <dbReference type="EMBL" id="MCA9308363.1"/>
    </source>
</evidence>
<reference evidence="1" key="2">
    <citation type="journal article" date="2021" name="Microbiome">
        <title>Successional dynamics and alternative stable states in a saline activated sludge microbial community over 9 years.</title>
        <authorList>
            <person name="Wang Y."/>
            <person name="Ye J."/>
            <person name="Ju F."/>
            <person name="Liu L."/>
            <person name="Boyd J.A."/>
            <person name="Deng Y."/>
            <person name="Parks D.H."/>
            <person name="Jiang X."/>
            <person name="Yin X."/>
            <person name="Woodcroft B.J."/>
            <person name="Tyson G.W."/>
            <person name="Hugenholtz P."/>
            <person name="Polz M.F."/>
            <person name="Zhang T."/>
        </authorList>
    </citation>
    <scope>NUCLEOTIDE SEQUENCE</scope>
    <source>
        <strain evidence="1">HKST-UBA79</strain>
    </source>
</reference>
<accession>A0A955EF92</accession>
<keyword evidence="1" id="KW-0808">Transferase</keyword>
<evidence type="ECO:0000313" key="2">
    <source>
        <dbReference type="Proteomes" id="UP000740557"/>
    </source>
</evidence>
<dbReference type="CDD" id="cd02440">
    <property type="entry name" value="AdoMet_MTases"/>
    <property type="match status" value="1"/>
</dbReference>
<dbReference type="GO" id="GO:0032259">
    <property type="term" value="P:methylation"/>
    <property type="evidence" value="ECO:0007669"/>
    <property type="project" value="UniProtKB-KW"/>
</dbReference>
<organism evidence="1 2">
    <name type="scientific">candidate division WWE3 bacterium</name>
    <dbReference type="NCBI Taxonomy" id="2053526"/>
    <lineage>
        <taxon>Bacteria</taxon>
        <taxon>Katanobacteria</taxon>
    </lineage>
</organism>
<dbReference type="Proteomes" id="UP000740557">
    <property type="component" value="Unassembled WGS sequence"/>
</dbReference>
<gene>
    <name evidence="1" type="ORF">KC980_02535</name>
</gene>